<dbReference type="Gene3D" id="2.40.420.20">
    <property type="match status" value="1"/>
</dbReference>
<dbReference type="InterPro" id="IPR058647">
    <property type="entry name" value="BSH_CzcB-like"/>
</dbReference>
<comment type="similarity">
    <text evidence="1">Belongs to the membrane fusion protein (MFP) (TC 8.A.1) family.</text>
</comment>
<keyword evidence="6" id="KW-1185">Reference proteome</keyword>
<evidence type="ECO:0000256" key="2">
    <source>
        <dbReference type="SAM" id="Coils"/>
    </source>
</evidence>
<keyword evidence="2" id="KW-0175">Coiled coil</keyword>
<dbReference type="Pfam" id="PF25967">
    <property type="entry name" value="RND-MFP_C"/>
    <property type="match status" value="1"/>
</dbReference>
<dbReference type="Gene3D" id="2.40.50.100">
    <property type="match status" value="1"/>
</dbReference>
<dbReference type="GO" id="GO:0015562">
    <property type="term" value="F:efflux transmembrane transporter activity"/>
    <property type="evidence" value="ECO:0007669"/>
    <property type="project" value="TreeGrafter"/>
</dbReference>
<dbReference type="AlphaFoldDB" id="A0A9X2SZF3"/>
<name>A0A9X2SZF3_9BACT</name>
<feature type="coiled-coil region" evidence="2">
    <location>
        <begin position="139"/>
        <end position="166"/>
    </location>
</feature>
<evidence type="ECO:0000259" key="4">
    <source>
        <dbReference type="Pfam" id="PF25973"/>
    </source>
</evidence>
<dbReference type="Gene3D" id="2.40.30.170">
    <property type="match status" value="1"/>
</dbReference>
<dbReference type="Gene3D" id="1.10.287.470">
    <property type="entry name" value="Helix hairpin bin"/>
    <property type="match status" value="1"/>
</dbReference>
<dbReference type="RefSeq" id="WP_258421758.1">
    <property type="nucleotide sequence ID" value="NZ_JANSUY010000001.1"/>
</dbReference>
<gene>
    <name evidence="5" type="ORF">NU887_02400</name>
</gene>
<dbReference type="GO" id="GO:1990281">
    <property type="term" value="C:efflux pump complex"/>
    <property type="evidence" value="ECO:0007669"/>
    <property type="project" value="TreeGrafter"/>
</dbReference>
<protein>
    <submittedName>
        <fullName evidence="5">Efflux RND transporter periplasmic adaptor subunit</fullName>
    </submittedName>
</protein>
<evidence type="ECO:0000259" key="3">
    <source>
        <dbReference type="Pfam" id="PF25967"/>
    </source>
</evidence>
<sequence>MKKLLYILIPLVIVAAIAFKLFSNKQTATERVFHYNKDQNINVMAQKLTKESVQQESAFTGAFVAQKESNLSGELQGKVNAVMVENGDPVRKGQVLVQLDNTMLVWQQKAIEVQIEGLESDLKRYKILVENDAIQGIQLEKTEMALKSASVQHQSLQEQIKKTSIRAPFDGIVTAKMTEVGDFAAPGKPLVQVSNLKDLNLLIQVSEQDLSLFQNGQTVDILVPVINMETTGKVSMVGVKSNPGNSFPVELKVSNSNDLKIKAGFLGEVSISDPSMQNRILIPSSAIVGSDLEPKVYLIKNGKAQLTTISISKRIQNKVLVDSGLQEGDTLVIGGVINVFEGANLTPIF</sequence>
<organism evidence="5 6">
    <name type="scientific">Aquiflexum gelatinilyticum</name>
    <dbReference type="NCBI Taxonomy" id="2961943"/>
    <lineage>
        <taxon>Bacteria</taxon>
        <taxon>Pseudomonadati</taxon>
        <taxon>Bacteroidota</taxon>
        <taxon>Cytophagia</taxon>
        <taxon>Cytophagales</taxon>
        <taxon>Cyclobacteriaceae</taxon>
        <taxon>Aquiflexum</taxon>
    </lineage>
</organism>
<dbReference type="Proteomes" id="UP001142175">
    <property type="component" value="Unassembled WGS sequence"/>
</dbReference>
<dbReference type="InterPro" id="IPR006143">
    <property type="entry name" value="RND_pump_MFP"/>
</dbReference>
<reference evidence="5" key="1">
    <citation type="submission" date="2022-08" db="EMBL/GenBank/DDBJ databases">
        <authorList>
            <person name="Zhang D."/>
        </authorList>
    </citation>
    <scope>NUCLEOTIDE SEQUENCE</scope>
    <source>
        <strain evidence="5">XJ19-11</strain>
    </source>
</reference>
<accession>A0A9X2SZF3</accession>
<dbReference type="Pfam" id="PF25973">
    <property type="entry name" value="BSH_CzcB"/>
    <property type="match status" value="1"/>
</dbReference>
<dbReference type="EMBL" id="JANSUY010000001">
    <property type="protein sequence ID" value="MCR9013866.1"/>
    <property type="molecule type" value="Genomic_DNA"/>
</dbReference>
<evidence type="ECO:0000313" key="6">
    <source>
        <dbReference type="Proteomes" id="UP001142175"/>
    </source>
</evidence>
<dbReference type="NCBIfam" id="TIGR01730">
    <property type="entry name" value="RND_mfp"/>
    <property type="match status" value="1"/>
</dbReference>
<feature type="domain" description="Multidrug resistance protein MdtA-like C-terminal permuted SH3" evidence="3">
    <location>
        <begin position="278"/>
        <end position="336"/>
    </location>
</feature>
<dbReference type="PANTHER" id="PTHR30469">
    <property type="entry name" value="MULTIDRUG RESISTANCE PROTEIN MDTA"/>
    <property type="match status" value="1"/>
</dbReference>
<evidence type="ECO:0000256" key="1">
    <source>
        <dbReference type="ARBA" id="ARBA00009477"/>
    </source>
</evidence>
<evidence type="ECO:0000313" key="5">
    <source>
        <dbReference type="EMBL" id="MCR9013866.1"/>
    </source>
</evidence>
<proteinExistence type="inferred from homology"/>
<dbReference type="InterPro" id="IPR058627">
    <property type="entry name" value="MdtA-like_C"/>
</dbReference>
<dbReference type="PANTHER" id="PTHR30469:SF15">
    <property type="entry name" value="HLYD FAMILY OF SECRETION PROTEINS"/>
    <property type="match status" value="1"/>
</dbReference>
<comment type="caution">
    <text evidence="5">The sequence shown here is derived from an EMBL/GenBank/DDBJ whole genome shotgun (WGS) entry which is preliminary data.</text>
</comment>
<dbReference type="SUPFAM" id="SSF111369">
    <property type="entry name" value="HlyD-like secretion proteins"/>
    <property type="match status" value="1"/>
</dbReference>
<feature type="domain" description="CzcB-like barrel-sandwich hybrid" evidence="4">
    <location>
        <begin position="73"/>
        <end position="195"/>
    </location>
</feature>